<evidence type="ECO:0000256" key="3">
    <source>
        <dbReference type="ARBA" id="ARBA00023002"/>
    </source>
</evidence>
<name>A0A4S3KN72_9GAMM</name>
<comment type="catalytic activity">
    <reaction evidence="5">
        <text>2 a quinone + NADPH + H(+) = 2 a 1,4-benzosemiquinone + NADP(+)</text>
        <dbReference type="Rhea" id="RHEA:14269"/>
        <dbReference type="ChEBI" id="CHEBI:15378"/>
        <dbReference type="ChEBI" id="CHEBI:57783"/>
        <dbReference type="ChEBI" id="CHEBI:58349"/>
        <dbReference type="ChEBI" id="CHEBI:132124"/>
        <dbReference type="ChEBI" id="CHEBI:134225"/>
        <dbReference type="EC" id="1.6.5.5"/>
    </reaction>
</comment>
<comment type="caution">
    <text evidence="7">The sequence shown here is derived from an EMBL/GenBank/DDBJ whole genome shotgun (WGS) entry which is preliminary data.</text>
</comment>
<evidence type="ECO:0000259" key="6">
    <source>
        <dbReference type="SMART" id="SM00829"/>
    </source>
</evidence>
<dbReference type="EMBL" id="MWQO01000028">
    <property type="protein sequence ID" value="THD10392.1"/>
    <property type="molecule type" value="Genomic_DNA"/>
</dbReference>
<dbReference type="GO" id="GO:0008270">
    <property type="term" value="F:zinc ion binding"/>
    <property type="evidence" value="ECO:0007669"/>
    <property type="project" value="InterPro"/>
</dbReference>
<keyword evidence="3" id="KW-0560">Oxidoreductase</keyword>
<dbReference type="InterPro" id="IPR002364">
    <property type="entry name" value="Quin_OxRdtase/zeta-crystal_CS"/>
</dbReference>
<dbReference type="PROSITE" id="PS01162">
    <property type="entry name" value="QOR_ZETA_CRYSTAL"/>
    <property type="match status" value="1"/>
</dbReference>
<comment type="similarity">
    <text evidence="1">Belongs to the zinc-containing alcohol dehydrogenase family. Quinone oxidoreductase subfamily.</text>
</comment>
<dbReference type="Proteomes" id="UP000307749">
    <property type="component" value="Unassembled WGS sequence"/>
</dbReference>
<dbReference type="PANTHER" id="PTHR48106">
    <property type="entry name" value="QUINONE OXIDOREDUCTASE PIG3-RELATED"/>
    <property type="match status" value="1"/>
</dbReference>
<accession>A0A4S3KN72</accession>
<dbReference type="PANTHER" id="PTHR48106:SF13">
    <property type="entry name" value="QUINONE OXIDOREDUCTASE-RELATED"/>
    <property type="match status" value="1"/>
</dbReference>
<dbReference type="NCBIfam" id="NF008024">
    <property type="entry name" value="PRK10754.1"/>
    <property type="match status" value="1"/>
</dbReference>
<evidence type="ECO:0000256" key="4">
    <source>
        <dbReference type="ARBA" id="ARBA00038919"/>
    </source>
</evidence>
<dbReference type="InterPro" id="IPR047618">
    <property type="entry name" value="QOR-like"/>
</dbReference>
<protein>
    <recommendedName>
        <fullName evidence="4">NADPH:quinone reductase</fullName>
        <ecNumber evidence="4">1.6.5.5</ecNumber>
    </recommendedName>
</protein>
<keyword evidence="8" id="KW-1185">Reference proteome</keyword>
<dbReference type="STRING" id="993689.GCA_002077135_01906"/>
<evidence type="ECO:0000313" key="7">
    <source>
        <dbReference type="EMBL" id="THD10392.1"/>
    </source>
</evidence>
<feature type="domain" description="Enoyl reductase (ER)" evidence="6">
    <location>
        <begin position="11"/>
        <end position="323"/>
    </location>
</feature>
<dbReference type="GO" id="GO:0035925">
    <property type="term" value="F:mRNA 3'-UTR AU-rich region binding"/>
    <property type="evidence" value="ECO:0007669"/>
    <property type="project" value="TreeGrafter"/>
</dbReference>
<gene>
    <name evidence="7" type="ORF">B1806_08475</name>
</gene>
<dbReference type="Pfam" id="PF00107">
    <property type="entry name" value="ADH_zinc_N"/>
    <property type="match status" value="1"/>
</dbReference>
<dbReference type="Gene3D" id="3.90.180.10">
    <property type="entry name" value="Medium-chain alcohol dehydrogenases, catalytic domain"/>
    <property type="match status" value="1"/>
</dbReference>
<dbReference type="Gene3D" id="3.40.50.720">
    <property type="entry name" value="NAD(P)-binding Rossmann-like Domain"/>
    <property type="match status" value="1"/>
</dbReference>
<evidence type="ECO:0000256" key="2">
    <source>
        <dbReference type="ARBA" id="ARBA00022857"/>
    </source>
</evidence>
<dbReference type="EC" id="1.6.5.5" evidence="4"/>
<dbReference type="InterPro" id="IPR011032">
    <property type="entry name" value="GroES-like_sf"/>
</dbReference>
<dbReference type="CDD" id="cd05286">
    <property type="entry name" value="QOR2"/>
    <property type="match status" value="1"/>
</dbReference>
<dbReference type="InterPro" id="IPR013149">
    <property type="entry name" value="ADH-like_C"/>
</dbReference>
<dbReference type="Pfam" id="PF08240">
    <property type="entry name" value="ADH_N"/>
    <property type="match status" value="1"/>
</dbReference>
<dbReference type="GO" id="GO:0003960">
    <property type="term" value="F:quinone reductase (NADPH) activity"/>
    <property type="evidence" value="ECO:0007669"/>
    <property type="project" value="UniProtKB-EC"/>
</dbReference>
<sequence length="325" mass="34215">MNHRIEFAQTGGPEVLRWIECPLPRPGPDELLIRHHAIGLNFVDTYVRSGLYPVAALPACPGSEAAGVVAAVGADVRGFAEGDRVAYADGPPGAYAEWRTLPARHALKLPDAVDFATAAAALLKGLTVQFLLQQTYRPRRDEIILWYAAAGGVGLLACQWAKTLGVRLLGVVSSDAKAAQALAAGAWNTVVWPRENLAARVRELTGGAMVKVVYDSVGRDSFAASLDCLAPFGLLVSFGNASGPVTGVDLGILARKGSLYVTRPTLHTHVATRAGLEQGAAALFAQLADGALRVHIGQRWPLAEAAAAHRALQSRQTTGASLLLP</sequence>
<dbReference type="InterPro" id="IPR036291">
    <property type="entry name" value="NAD(P)-bd_dom_sf"/>
</dbReference>
<evidence type="ECO:0000313" key="8">
    <source>
        <dbReference type="Proteomes" id="UP000307749"/>
    </source>
</evidence>
<dbReference type="GO" id="GO:0070402">
    <property type="term" value="F:NADPH binding"/>
    <property type="evidence" value="ECO:0007669"/>
    <property type="project" value="TreeGrafter"/>
</dbReference>
<dbReference type="SUPFAM" id="SSF50129">
    <property type="entry name" value="GroES-like"/>
    <property type="match status" value="1"/>
</dbReference>
<organism evidence="7 8">
    <name type="scientific">Metallibacterium scheffleri</name>
    <dbReference type="NCBI Taxonomy" id="993689"/>
    <lineage>
        <taxon>Bacteria</taxon>
        <taxon>Pseudomonadati</taxon>
        <taxon>Pseudomonadota</taxon>
        <taxon>Gammaproteobacteria</taxon>
        <taxon>Lysobacterales</taxon>
        <taxon>Rhodanobacteraceae</taxon>
        <taxon>Metallibacterium</taxon>
    </lineage>
</organism>
<dbReference type="OrthoDB" id="9785812at2"/>
<dbReference type="SMART" id="SM00829">
    <property type="entry name" value="PKS_ER"/>
    <property type="match status" value="1"/>
</dbReference>
<dbReference type="InterPro" id="IPR020843">
    <property type="entry name" value="ER"/>
</dbReference>
<dbReference type="SUPFAM" id="SSF51735">
    <property type="entry name" value="NAD(P)-binding Rossmann-fold domains"/>
    <property type="match status" value="1"/>
</dbReference>
<evidence type="ECO:0000256" key="5">
    <source>
        <dbReference type="ARBA" id="ARBA00048980"/>
    </source>
</evidence>
<dbReference type="GO" id="GO:0005829">
    <property type="term" value="C:cytosol"/>
    <property type="evidence" value="ECO:0007669"/>
    <property type="project" value="TreeGrafter"/>
</dbReference>
<evidence type="ECO:0000256" key="1">
    <source>
        <dbReference type="ARBA" id="ARBA00010371"/>
    </source>
</evidence>
<dbReference type="FunFam" id="3.40.50.720:FF:000053">
    <property type="entry name" value="Quinone oxidoreductase 1"/>
    <property type="match status" value="1"/>
</dbReference>
<reference evidence="7 8" key="1">
    <citation type="submission" date="2017-02" db="EMBL/GenBank/DDBJ databases">
        <title>Whole genome sequencing of Metallibacterium scheffleri DSM 24874 (T).</title>
        <authorList>
            <person name="Kumar S."/>
            <person name="Patil P."/>
            <person name="Patil P.B."/>
        </authorList>
    </citation>
    <scope>NUCLEOTIDE SEQUENCE [LARGE SCALE GENOMIC DNA]</scope>
    <source>
        <strain evidence="7 8">DSM 24874</strain>
    </source>
</reference>
<keyword evidence="2" id="KW-0521">NADP</keyword>
<proteinExistence type="inferred from homology"/>
<dbReference type="AlphaFoldDB" id="A0A4S3KN72"/>
<dbReference type="RefSeq" id="WP_081127207.1">
    <property type="nucleotide sequence ID" value="NZ_DAHXOC010000005.1"/>
</dbReference>
<dbReference type="InterPro" id="IPR013154">
    <property type="entry name" value="ADH-like_N"/>
</dbReference>